<sequence length="645" mass="71388">MRGNSSVSLFFQDQIPAIVDYVGDGIQSMNQFRNFVRDRSHLERDYAQKLENMAKKYKVAASKKLPDSDDTEWDDGASTSATAWHALLQQTEMLAKARYQLVDDLTASIIEPARATLARKEDAKKKHVAFFQKLKAERDKTYLDKDKAKQAYDDACSEIESLRIKLNKSAGDNEKVQRQLDHAILECNNKKNSYLLALAVANAERTKYYEVDIPALADNLQDLDASRVLAMRDLYENYVNVELQVLARSQNYYDTAMMDITKIDPEVDENGFVRDTLGSIPTTAPATEFTFLPWTGGTDSHTIDTDGMLVLSDSSIIFLNNKLVKDRRKLDDIGDELSKRSAELGTLDATVRSITNKAVPDYDVAKEQFMELSREMTLLATQKARVKSEIDVIIHCIGDDGLRAQMHDFRASSFTIPTTCDYCKSTIWGLSKQGMTCKACGFNCHGKCEMKVAPNCSGVRGQINQQPSSSNLSIQSPRQSTSTPSFVFSSSSPPPIESPSSSTLEALYDYSAQDEDELTIMEGDHLTVVDDPGDGWLKVRHGNDVGMIPANYVRQTTVTAPASTTAPAITTAPPPINEPEEEPVAAAAAADYVVALYDFQAVNADELNLQEGDTILVTKRDDSGWWEGVLNGTAGIFPANYVRSD</sequence>
<feature type="coiled-coil region" evidence="6">
    <location>
        <begin position="145"/>
        <end position="193"/>
    </location>
</feature>
<feature type="compositionally biased region" description="Polar residues" evidence="7">
    <location>
        <begin position="462"/>
        <end position="479"/>
    </location>
</feature>
<dbReference type="SUPFAM" id="SSF103657">
    <property type="entry name" value="BAR/IMD domain-like"/>
    <property type="match status" value="1"/>
</dbReference>
<dbReference type="FunFam" id="2.30.30.40:FF:000072">
    <property type="entry name" value="Unconventional Myosin IB"/>
    <property type="match status" value="1"/>
</dbReference>
<keyword evidence="2" id="KW-0479">Metal-binding</keyword>
<evidence type="ECO:0000259" key="9">
    <source>
        <dbReference type="PROSITE" id="PS50081"/>
    </source>
</evidence>
<evidence type="ECO:0000313" key="11">
    <source>
        <dbReference type="EMBL" id="SAL95927.1"/>
    </source>
</evidence>
<dbReference type="OMA" id="YADGWWE"/>
<feature type="region of interest" description="Disordered" evidence="7">
    <location>
        <begin position="462"/>
        <end position="502"/>
    </location>
</feature>
<dbReference type="SUPFAM" id="SSF50044">
    <property type="entry name" value="SH3-domain"/>
    <property type="match status" value="2"/>
</dbReference>
<keyword evidence="1 4" id="KW-0728">SH3 domain</keyword>
<dbReference type="AlphaFoldDB" id="A0A168L2P8"/>
<name>A0A168L2P8_ABSGL</name>
<dbReference type="InterPro" id="IPR031160">
    <property type="entry name" value="F_BAR_dom"/>
</dbReference>
<keyword evidence="5 6" id="KW-0175">Coiled coil</keyword>
<dbReference type="Gene3D" id="2.30.30.40">
    <property type="entry name" value="SH3 Domains"/>
    <property type="match status" value="2"/>
</dbReference>
<dbReference type="SMART" id="SM00109">
    <property type="entry name" value="C1"/>
    <property type="match status" value="1"/>
</dbReference>
<dbReference type="InParanoid" id="A0A168L2P8"/>
<dbReference type="PROSITE" id="PS50002">
    <property type="entry name" value="SH3"/>
    <property type="match status" value="2"/>
</dbReference>
<evidence type="ECO:0000259" key="8">
    <source>
        <dbReference type="PROSITE" id="PS50002"/>
    </source>
</evidence>
<dbReference type="Pfam" id="PF00611">
    <property type="entry name" value="FCH"/>
    <property type="match status" value="1"/>
</dbReference>
<dbReference type="InterPro" id="IPR001060">
    <property type="entry name" value="FCH_dom"/>
</dbReference>
<dbReference type="GO" id="GO:0030036">
    <property type="term" value="P:actin cytoskeleton organization"/>
    <property type="evidence" value="ECO:0007669"/>
    <property type="project" value="UniProtKB-ARBA"/>
</dbReference>
<dbReference type="FunCoup" id="A0A168L2P8">
    <property type="interactions" value="136"/>
</dbReference>
<feature type="domain" description="SH3" evidence="8">
    <location>
        <begin position="588"/>
        <end position="645"/>
    </location>
</feature>
<evidence type="ECO:0000256" key="7">
    <source>
        <dbReference type="SAM" id="MobiDB-lite"/>
    </source>
</evidence>
<evidence type="ECO:0000256" key="1">
    <source>
        <dbReference type="ARBA" id="ARBA00022443"/>
    </source>
</evidence>
<dbReference type="SUPFAM" id="SSF57889">
    <property type="entry name" value="Cysteine-rich domain"/>
    <property type="match status" value="1"/>
</dbReference>
<dbReference type="GO" id="GO:0030833">
    <property type="term" value="P:regulation of actin filament polymerization"/>
    <property type="evidence" value="ECO:0007669"/>
    <property type="project" value="TreeGrafter"/>
</dbReference>
<dbReference type="InterPro" id="IPR002219">
    <property type="entry name" value="PKC_DAG/PE"/>
</dbReference>
<accession>A0A168L2P8</accession>
<dbReference type="InterPro" id="IPR020454">
    <property type="entry name" value="DAG/PE-bd"/>
</dbReference>
<feature type="domain" description="SH3" evidence="8">
    <location>
        <begin position="499"/>
        <end position="558"/>
    </location>
</feature>
<dbReference type="PROSITE" id="PS00479">
    <property type="entry name" value="ZF_DAG_PE_1"/>
    <property type="match status" value="1"/>
</dbReference>
<dbReference type="InterPro" id="IPR027267">
    <property type="entry name" value="AH/BAR_dom_sf"/>
</dbReference>
<dbReference type="PRINTS" id="PR00008">
    <property type="entry name" value="DAGPEDOMAIN"/>
</dbReference>
<proteinExistence type="predicted"/>
<evidence type="ECO:0000259" key="10">
    <source>
        <dbReference type="PROSITE" id="PS51741"/>
    </source>
</evidence>
<dbReference type="OrthoDB" id="8783038at2759"/>
<dbReference type="PANTHER" id="PTHR15735">
    <property type="entry name" value="FCH AND DOUBLE SH3 DOMAINS PROTEIN"/>
    <property type="match status" value="1"/>
</dbReference>
<protein>
    <submittedName>
        <fullName evidence="11">Uncharacterized protein</fullName>
    </submittedName>
</protein>
<dbReference type="Gene3D" id="3.30.60.20">
    <property type="match status" value="1"/>
</dbReference>
<dbReference type="PROSITE" id="PS51741">
    <property type="entry name" value="F_BAR"/>
    <property type="match status" value="1"/>
</dbReference>
<dbReference type="PRINTS" id="PR00452">
    <property type="entry name" value="SH3DOMAIN"/>
</dbReference>
<dbReference type="GO" id="GO:0046872">
    <property type="term" value="F:metal ion binding"/>
    <property type="evidence" value="ECO:0007669"/>
    <property type="project" value="UniProtKB-KW"/>
</dbReference>
<keyword evidence="3" id="KW-0862">Zinc</keyword>
<dbReference type="Pfam" id="PF14604">
    <property type="entry name" value="SH3_9"/>
    <property type="match status" value="1"/>
</dbReference>
<dbReference type="STRING" id="4829.A0A168L2P8"/>
<reference evidence="11" key="1">
    <citation type="submission" date="2016-04" db="EMBL/GenBank/DDBJ databases">
        <authorList>
            <person name="Evans L.H."/>
            <person name="Alamgir A."/>
            <person name="Owens N."/>
            <person name="Weber N.D."/>
            <person name="Virtaneva K."/>
            <person name="Barbian K."/>
            <person name="Babar A."/>
            <person name="Rosenke K."/>
        </authorList>
    </citation>
    <scope>NUCLEOTIDE SEQUENCE [LARGE SCALE GENOMIC DNA]</scope>
    <source>
        <strain evidence="11">CBS 101.48</strain>
    </source>
</reference>
<evidence type="ECO:0000256" key="5">
    <source>
        <dbReference type="PROSITE-ProRule" id="PRU01077"/>
    </source>
</evidence>
<dbReference type="SMART" id="SM00326">
    <property type="entry name" value="SH3"/>
    <property type="match status" value="2"/>
</dbReference>
<evidence type="ECO:0000256" key="3">
    <source>
        <dbReference type="ARBA" id="ARBA00022833"/>
    </source>
</evidence>
<dbReference type="InterPro" id="IPR036028">
    <property type="entry name" value="SH3-like_dom_sf"/>
</dbReference>
<dbReference type="InterPro" id="IPR046349">
    <property type="entry name" value="C1-like_sf"/>
</dbReference>
<evidence type="ECO:0000313" key="12">
    <source>
        <dbReference type="Proteomes" id="UP000078561"/>
    </source>
</evidence>
<dbReference type="InterPro" id="IPR001452">
    <property type="entry name" value="SH3_domain"/>
</dbReference>
<dbReference type="PRINTS" id="PR00499">
    <property type="entry name" value="P67PHOX"/>
</dbReference>
<dbReference type="CDD" id="cd00174">
    <property type="entry name" value="SH3"/>
    <property type="match status" value="1"/>
</dbReference>
<feature type="domain" description="F-BAR" evidence="10">
    <location>
        <begin position="5"/>
        <end position="268"/>
    </location>
</feature>
<feature type="compositionally biased region" description="Low complexity" evidence="7">
    <location>
        <begin position="480"/>
        <end position="491"/>
    </location>
</feature>
<evidence type="ECO:0000256" key="4">
    <source>
        <dbReference type="PROSITE-ProRule" id="PRU00192"/>
    </source>
</evidence>
<dbReference type="Proteomes" id="UP000078561">
    <property type="component" value="Unassembled WGS sequence"/>
</dbReference>
<dbReference type="GO" id="GO:0030864">
    <property type="term" value="C:cortical actin cytoskeleton"/>
    <property type="evidence" value="ECO:0007669"/>
    <property type="project" value="UniProtKB-ARBA"/>
</dbReference>
<dbReference type="SMART" id="SM00055">
    <property type="entry name" value="FCH"/>
    <property type="match status" value="1"/>
</dbReference>
<dbReference type="PANTHER" id="PTHR15735:SF21">
    <property type="entry name" value="PROTEIN NERVOUS WRECK"/>
    <property type="match status" value="1"/>
</dbReference>
<evidence type="ECO:0000256" key="6">
    <source>
        <dbReference type="SAM" id="Coils"/>
    </source>
</evidence>
<dbReference type="Pfam" id="PF00018">
    <property type="entry name" value="SH3_1"/>
    <property type="match status" value="1"/>
</dbReference>
<keyword evidence="12" id="KW-1185">Reference proteome</keyword>
<organism evidence="11">
    <name type="scientific">Absidia glauca</name>
    <name type="common">Pin mould</name>
    <dbReference type="NCBI Taxonomy" id="4829"/>
    <lineage>
        <taxon>Eukaryota</taxon>
        <taxon>Fungi</taxon>
        <taxon>Fungi incertae sedis</taxon>
        <taxon>Mucoromycota</taxon>
        <taxon>Mucoromycotina</taxon>
        <taxon>Mucoromycetes</taxon>
        <taxon>Mucorales</taxon>
        <taxon>Cunninghamellaceae</taxon>
        <taxon>Absidia</taxon>
    </lineage>
</organism>
<dbReference type="CDD" id="cd20824">
    <property type="entry name" value="C1_SpBZZ1-like"/>
    <property type="match status" value="1"/>
</dbReference>
<dbReference type="PROSITE" id="PS50081">
    <property type="entry name" value="ZF_DAG_PE_2"/>
    <property type="match status" value="1"/>
</dbReference>
<feature type="domain" description="Phorbol-ester/DAG-type" evidence="9">
    <location>
        <begin position="406"/>
        <end position="456"/>
    </location>
</feature>
<dbReference type="Pfam" id="PF00130">
    <property type="entry name" value="C1_1"/>
    <property type="match status" value="1"/>
</dbReference>
<gene>
    <name evidence="11" type="primary">ABSGL_01268.1 scaffold 1223</name>
</gene>
<evidence type="ECO:0000256" key="2">
    <source>
        <dbReference type="ARBA" id="ARBA00022723"/>
    </source>
</evidence>
<dbReference type="Gene3D" id="1.20.1270.60">
    <property type="entry name" value="Arfaptin homology (AH) domain/BAR domain"/>
    <property type="match status" value="1"/>
</dbReference>
<dbReference type="EMBL" id="LT550481">
    <property type="protein sequence ID" value="SAL95927.1"/>
    <property type="molecule type" value="Genomic_DNA"/>
</dbReference>